<dbReference type="RefSeq" id="WP_090174148.1">
    <property type="nucleotide sequence ID" value="NZ_FMXR01000014.1"/>
</dbReference>
<name>A0A1G6C090_EUBOX</name>
<evidence type="ECO:0000313" key="3">
    <source>
        <dbReference type="Proteomes" id="UP000199228"/>
    </source>
</evidence>
<keyword evidence="1" id="KW-0472">Membrane</keyword>
<organism evidence="2 3">
    <name type="scientific">Eubacterium oxidoreducens</name>
    <dbReference type="NCBI Taxonomy" id="1732"/>
    <lineage>
        <taxon>Bacteria</taxon>
        <taxon>Bacillati</taxon>
        <taxon>Bacillota</taxon>
        <taxon>Clostridia</taxon>
        <taxon>Eubacteriales</taxon>
        <taxon>Eubacteriaceae</taxon>
        <taxon>Eubacterium</taxon>
    </lineage>
</organism>
<sequence>MFEQDELGYLVKPRRIGNVLILLVVLAAIILGGCAVAKKMAARTNQQLVFETQAVESDIGEA</sequence>
<gene>
    <name evidence="2" type="ORF">SAMN02910417_01927</name>
</gene>
<dbReference type="EMBL" id="FMXR01000014">
    <property type="protein sequence ID" value="SDB26235.1"/>
    <property type="molecule type" value="Genomic_DNA"/>
</dbReference>
<accession>A0A1G6C090</accession>
<evidence type="ECO:0000256" key="1">
    <source>
        <dbReference type="SAM" id="Phobius"/>
    </source>
</evidence>
<proteinExistence type="predicted"/>
<dbReference type="AlphaFoldDB" id="A0A1G6C090"/>
<reference evidence="2 3" key="1">
    <citation type="submission" date="2016-10" db="EMBL/GenBank/DDBJ databases">
        <authorList>
            <person name="de Groot N.N."/>
        </authorList>
    </citation>
    <scope>NUCLEOTIDE SEQUENCE [LARGE SCALE GENOMIC DNA]</scope>
    <source>
        <strain evidence="2 3">DSM 3217</strain>
    </source>
</reference>
<evidence type="ECO:0000313" key="2">
    <source>
        <dbReference type="EMBL" id="SDB26235.1"/>
    </source>
</evidence>
<keyword evidence="3" id="KW-1185">Reference proteome</keyword>
<keyword evidence="1" id="KW-1133">Transmembrane helix</keyword>
<feature type="transmembrane region" description="Helical" evidence="1">
    <location>
        <begin position="16"/>
        <end position="37"/>
    </location>
</feature>
<protein>
    <submittedName>
        <fullName evidence="2">Uncharacterized protein</fullName>
    </submittedName>
</protein>
<keyword evidence="1" id="KW-0812">Transmembrane</keyword>
<dbReference type="STRING" id="1732.SAMN02910417_01927"/>
<dbReference type="Proteomes" id="UP000199228">
    <property type="component" value="Unassembled WGS sequence"/>
</dbReference>